<evidence type="ECO:0000256" key="2">
    <source>
        <dbReference type="ARBA" id="ARBA00023015"/>
    </source>
</evidence>
<sequence length="291" mass="30995">MPSALPPLDSLRAFHLIAETGSVTRAAAALGVTQPAISRRLRELEAALGCALVHRSPNALRLTEAGARLATGLREGFARIEAAAREMRAETAPLRIRAYTTWALRWLIPRLSEFKRRHPGLDVEVSTSIAPVDFAREGVDAAVRTGPLGAPPSPTARALQPVTIAPFAAPALAARRTPEAPIPGRMLGSRVRPGDWARWRQGAGLPEATPPLLYESTTLAIQAALEGLGTVICPPGFVREEVRARRLVPLAPAALPAGDGYWLVLPPGRVSAPLSLFAEWLVATAREDEGA</sequence>
<dbReference type="InterPro" id="IPR036390">
    <property type="entry name" value="WH_DNA-bd_sf"/>
</dbReference>
<dbReference type="GO" id="GO:0006351">
    <property type="term" value="P:DNA-templated transcription"/>
    <property type="evidence" value="ECO:0007669"/>
    <property type="project" value="TreeGrafter"/>
</dbReference>
<dbReference type="PRINTS" id="PR00039">
    <property type="entry name" value="HTHLYSR"/>
</dbReference>
<dbReference type="AlphaFoldDB" id="A0A840AAH7"/>
<dbReference type="GO" id="GO:0003700">
    <property type="term" value="F:DNA-binding transcription factor activity"/>
    <property type="evidence" value="ECO:0007669"/>
    <property type="project" value="InterPro"/>
</dbReference>
<comment type="caution">
    <text evidence="6">The sequence shown here is derived from an EMBL/GenBank/DDBJ whole genome shotgun (WGS) entry which is preliminary data.</text>
</comment>
<dbReference type="InterPro" id="IPR005119">
    <property type="entry name" value="LysR_subst-bd"/>
</dbReference>
<dbReference type="FunFam" id="1.10.10.10:FF:000001">
    <property type="entry name" value="LysR family transcriptional regulator"/>
    <property type="match status" value="1"/>
</dbReference>
<dbReference type="Proteomes" id="UP000553193">
    <property type="component" value="Unassembled WGS sequence"/>
</dbReference>
<name>A0A840AAH7_9PROT</name>
<dbReference type="InterPro" id="IPR036388">
    <property type="entry name" value="WH-like_DNA-bd_sf"/>
</dbReference>
<dbReference type="Pfam" id="PF03466">
    <property type="entry name" value="LysR_substrate"/>
    <property type="match status" value="1"/>
</dbReference>
<dbReference type="Gene3D" id="1.10.10.10">
    <property type="entry name" value="Winged helix-like DNA-binding domain superfamily/Winged helix DNA-binding domain"/>
    <property type="match status" value="1"/>
</dbReference>
<evidence type="ECO:0000259" key="5">
    <source>
        <dbReference type="PROSITE" id="PS50931"/>
    </source>
</evidence>
<dbReference type="EMBL" id="JACIDJ010000001">
    <property type="protein sequence ID" value="MBB3897513.1"/>
    <property type="molecule type" value="Genomic_DNA"/>
</dbReference>
<keyword evidence="7" id="KW-1185">Reference proteome</keyword>
<dbReference type="Pfam" id="PF00126">
    <property type="entry name" value="HTH_1"/>
    <property type="match status" value="1"/>
</dbReference>
<proteinExistence type="inferred from homology"/>
<dbReference type="PROSITE" id="PS50931">
    <property type="entry name" value="HTH_LYSR"/>
    <property type="match status" value="1"/>
</dbReference>
<dbReference type="PANTHER" id="PTHR30537">
    <property type="entry name" value="HTH-TYPE TRANSCRIPTIONAL REGULATOR"/>
    <property type="match status" value="1"/>
</dbReference>
<reference evidence="6 7" key="1">
    <citation type="submission" date="2020-08" db="EMBL/GenBank/DDBJ databases">
        <title>Genomic Encyclopedia of Type Strains, Phase IV (KMG-IV): sequencing the most valuable type-strain genomes for metagenomic binning, comparative biology and taxonomic classification.</title>
        <authorList>
            <person name="Goeker M."/>
        </authorList>
    </citation>
    <scope>NUCLEOTIDE SEQUENCE [LARGE SCALE GENOMIC DNA]</scope>
    <source>
        <strain evidence="6 7">DSM 19979</strain>
    </source>
</reference>
<evidence type="ECO:0000256" key="1">
    <source>
        <dbReference type="ARBA" id="ARBA00009437"/>
    </source>
</evidence>
<dbReference type="GO" id="GO:0043565">
    <property type="term" value="F:sequence-specific DNA binding"/>
    <property type="evidence" value="ECO:0007669"/>
    <property type="project" value="TreeGrafter"/>
</dbReference>
<dbReference type="InterPro" id="IPR000847">
    <property type="entry name" value="LysR_HTH_N"/>
</dbReference>
<evidence type="ECO:0000313" key="6">
    <source>
        <dbReference type="EMBL" id="MBB3897513.1"/>
    </source>
</evidence>
<protein>
    <submittedName>
        <fullName evidence="6">LysR family glycine cleavage system transcriptional activator</fullName>
    </submittedName>
</protein>
<dbReference type="SUPFAM" id="SSF46785">
    <property type="entry name" value="Winged helix' DNA-binding domain"/>
    <property type="match status" value="1"/>
</dbReference>
<feature type="domain" description="HTH lysR-type" evidence="5">
    <location>
        <begin position="6"/>
        <end position="63"/>
    </location>
</feature>
<dbReference type="Gene3D" id="3.40.190.10">
    <property type="entry name" value="Periplasmic binding protein-like II"/>
    <property type="match status" value="2"/>
</dbReference>
<dbReference type="InterPro" id="IPR058163">
    <property type="entry name" value="LysR-type_TF_proteobact-type"/>
</dbReference>
<comment type="similarity">
    <text evidence="1">Belongs to the LysR transcriptional regulatory family.</text>
</comment>
<dbReference type="SUPFAM" id="SSF53850">
    <property type="entry name" value="Periplasmic binding protein-like II"/>
    <property type="match status" value="1"/>
</dbReference>
<keyword evidence="4" id="KW-0804">Transcription</keyword>
<gene>
    <name evidence="6" type="ORF">GGQ83_000939</name>
</gene>
<dbReference type="PANTHER" id="PTHR30537:SF74">
    <property type="entry name" value="HTH-TYPE TRANSCRIPTIONAL REGULATOR TRPI"/>
    <property type="match status" value="1"/>
</dbReference>
<organism evidence="6 7">
    <name type="scientific">Roseococcus suduntuyensis</name>
    <dbReference type="NCBI Taxonomy" id="455361"/>
    <lineage>
        <taxon>Bacteria</taxon>
        <taxon>Pseudomonadati</taxon>
        <taxon>Pseudomonadota</taxon>
        <taxon>Alphaproteobacteria</taxon>
        <taxon>Acetobacterales</taxon>
        <taxon>Roseomonadaceae</taxon>
        <taxon>Roseococcus</taxon>
    </lineage>
</organism>
<dbReference type="RefSeq" id="WP_184382423.1">
    <property type="nucleotide sequence ID" value="NZ_JACIDJ010000001.1"/>
</dbReference>
<evidence type="ECO:0000256" key="4">
    <source>
        <dbReference type="ARBA" id="ARBA00023163"/>
    </source>
</evidence>
<keyword evidence="3" id="KW-0238">DNA-binding</keyword>
<keyword evidence="2" id="KW-0805">Transcription regulation</keyword>
<evidence type="ECO:0000256" key="3">
    <source>
        <dbReference type="ARBA" id="ARBA00023125"/>
    </source>
</evidence>
<accession>A0A840AAH7</accession>
<evidence type="ECO:0000313" key="7">
    <source>
        <dbReference type="Proteomes" id="UP000553193"/>
    </source>
</evidence>